<name>A0A7C3J498_9CREN</name>
<accession>A0A7C3J498</accession>
<dbReference type="Pfam" id="PF07690">
    <property type="entry name" value="MFS_1"/>
    <property type="match status" value="1"/>
</dbReference>
<proteinExistence type="predicted"/>
<organism evidence="7">
    <name type="scientific">Candidatus Methanomethylicus mesodigestus</name>
    <dbReference type="NCBI Taxonomy" id="1867258"/>
    <lineage>
        <taxon>Archaea</taxon>
        <taxon>Thermoproteota</taxon>
        <taxon>Methanosuratincolia</taxon>
        <taxon>Candidatus Methanomethylicales</taxon>
        <taxon>Candidatus Methanomethylicaceae</taxon>
        <taxon>Candidatus Methanomethylicus</taxon>
    </lineage>
</organism>
<feature type="transmembrane region" description="Helical" evidence="5">
    <location>
        <begin position="345"/>
        <end position="369"/>
    </location>
</feature>
<keyword evidence="3 5" id="KW-1133">Transmembrane helix</keyword>
<dbReference type="PRINTS" id="PR01035">
    <property type="entry name" value="TCRTETA"/>
</dbReference>
<evidence type="ECO:0000256" key="1">
    <source>
        <dbReference type="ARBA" id="ARBA00004141"/>
    </source>
</evidence>
<dbReference type="GO" id="GO:0016020">
    <property type="term" value="C:membrane"/>
    <property type="evidence" value="ECO:0007669"/>
    <property type="project" value="UniProtKB-SubCell"/>
</dbReference>
<keyword evidence="4 5" id="KW-0472">Membrane</keyword>
<feature type="transmembrane region" description="Helical" evidence="5">
    <location>
        <begin position="218"/>
        <end position="242"/>
    </location>
</feature>
<gene>
    <name evidence="7" type="ORF">ENS19_03960</name>
</gene>
<reference evidence="7" key="1">
    <citation type="journal article" date="2020" name="mSystems">
        <title>Genome- and Community-Level Interaction Insights into Carbon Utilization and Element Cycling Functions of Hydrothermarchaeota in Hydrothermal Sediment.</title>
        <authorList>
            <person name="Zhou Z."/>
            <person name="Liu Y."/>
            <person name="Xu W."/>
            <person name="Pan J."/>
            <person name="Luo Z.H."/>
            <person name="Li M."/>
        </authorList>
    </citation>
    <scope>NUCLEOTIDE SEQUENCE [LARGE SCALE GENOMIC DNA]</scope>
    <source>
        <strain evidence="7">SpSt-468</strain>
    </source>
</reference>
<dbReference type="Gene3D" id="1.20.1250.20">
    <property type="entry name" value="MFS general substrate transporter like domains"/>
    <property type="match status" value="1"/>
</dbReference>
<dbReference type="EMBL" id="DSTX01000005">
    <property type="protein sequence ID" value="HFK20417.1"/>
    <property type="molecule type" value="Genomic_DNA"/>
</dbReference>
<dbReference type="InterPro" id="IPR020846">
    <property type="entry name" value="MFS_dom"/>
</dbReference>
<protein>
    <submittedName>
        <fullName evidence="7">MFS transporter</fullName>
    </submittedName>
</protein>
<evidence type="ECO:0000256" key="5">
    <source>
        <dbReference type="SAM" id="Phobius"/>
    </source>
</evidence>
<evidence type="ECO:0000259" key="6">
    <source>
        <dbReference type="PROSITE" id="PS50850"/>
    </source>
</evidence>
<feature type="transmembrane region" description="Helical" evidence="5">
    <location>
        <begin position="171"/>
        <end position="189"/>
    </location>
</feature>
<dbReference type="InterPro" id="IPR036259">
    <property type="entry name" value="MFS_trans_sf"/>
</dbReference>
<dbReference type="GO" id="GO:0022857">
    <property type="term" value="F:transmembrane transporter activity"/>
    <property type="evidence" value="ECO:0007669"/>
    <property type="project" value="InterPro"/>
</dbReference>
<feature type="transmembrane region" description="Helical" evidence="5">
    <location>
        <begin position="71"/>
        <end position="89"/>
    </location>
</feature>
<dbReference type="InterPro" id="IPR001958">
    <property type="entry name" value="Tet-R_TetA/multi-R_MdtG-like"/>
</dbReference>
<feature type="transmembrane region" description="Helical" evidence="5">
    <location>
        <begin position="312"/>
        <end position="333"/>
    </location>
</feature>
<comment type="subcellular location">
    <subcellularLocation>
        <location evidence="1">Membrane</location>
        <topology evidence="1">Multi-pass membrane protein</topology>
    </subcellularLocation>
</comment>
<sequence>MLASVLALSISAAVVMFGFGIVLPFLPLYAQILGAGSGLDIGLLSSAFLLTRTFLATPFGMASDRIGRKKMIMLGMAVYAITSILFALSESWFQLLIFRLLQGVASAMVWPPATALVADLTPAGKRGTAMGIYNSISMSGWVIGPAVGGGIQWYARNVMMLEQLESFRLPFYFSAALSLISLSLVWFLVKLPAIQKKGMDPLALFPFKHIEGKFKKTIYALLVIGISYGFATSFIEPLLVYFVQHEYFLSPDEVTQSMAAIFSVTGIATLLVMVYAGRLADKFSKKKIIAIFTSVAQALTIAMPFSGSISNIGVVMVIRSAFYSLTSPAYTALQQDLLPQKVRGTLTGMFDTFFGLGSIAGPVISFILYDEVSHSMPFIVSGILGIATVLILFLIAKEPAKDEVQ</sequence>
<dbReference type="CDD" id="cd17325">
    <property type="entry name" value="MFS_MdtG_SLC18_like"/>
    <property type="match status" value="1"/>
</dbReference>
<dbReference type="PROSITE" id="PS50850">
    <property type="entry name" value="MFS"/>
    <property type="match status" value="1"/>
</dbReference>
<feature type="domain" description="Major facilitator superfamily (MFS) profile" evidence="6">
    <location>
        <begin position="4"/>
        <end position="400"/>
    </location>
</feature>
<dbReference type="InterPro" id="IPR011701">
    <property type="entry name" value="MFS"/>
</dbReference>
<feature type="transmembrane region" description="Helical" evidence="5">
    <location>
        <begin position="375"/>
        <end position="396"/>
    </location>
</feature>
<comment type="caution">
    <text evidence="7">The sequence shown here is derived from an EMBL/GenBank/DDBJ whole genome shotgun (WGS) entry which is preliminary data.</text>
</comment>
<evidence type="ECO:0000256" key="2">
    <source>
        <dbReference type="ARBA" id="ARBA00022692"/>
    </source>
</evidence>
<keyword evidence="2 5" id="KW-0812">Transmembrane</keyword>
<evidence type="ECO:0000256" key="3">
    <source>
        <dbReference type="ARBA" id="ARBA00022989"/>
    </source>
</evidence>
<dbReference type="PANTHER" id="PTHR23518">
    <property type="entry name" value="C-METHYLTRANSFERASE"/>
    <property type="match status" value="1"/>
</dbReference>
<evidence type="ECO:0000313" key="7">
    <source>
        <dbReference type="EMBL" id="HFK20417.1"/>
    </source>
</evidence>
<feature type="transmembrane region" description="Helical" evidence="5">
    <location>
        <begin position="254"/>
        <end position="276"/>
    </location>
</feature>
<dbReference type="PANTHER" id="PTHR23518:SF2">
    <property type="entry name" value="MAJOR FACILITATOR SUPERFAMILY TRANSPORTER"/>
    <property type="match status" value="1"/>
</dbReference>
<feature type="transmembrane region" description="Helical" evidence="5">
    <location>
        <begin position="95"/>
        <end position="118"/>
    </location>
</feature>
<dbReference type="AlphaFoldDB" id="A0A7C3J498"/>
<feature type="transmembrane region" description="Helical" evidence="5">
    <location>
        <begin position="28"/>
        <end position="50"/>
    </location>
</feature>
<dbReference type="SUPFAM" id="SSF103473">
    <property type="entry name" value="MFS general substrate transporter"/>
    <property type="match status" value="1"/>
</dbReference>
<evidence type="ECO:0000256" key="4">
    <source>
        <dbReference type="ARBA" id="ARBA00023136"/>
    </source>
</evidence>
<feature type="transmembrane region" description="Helical" evidence="5">
    <location>
        <begin position="130"/>
        <end position="151"/>
    </location>
</feature>